<gene>
    <name evidence="2" type="ORF">PAHAL_9G447300</name>
</gene>
<dbReference type="AlphaFoldDB" id="A0A2S3IQ73"/>
<proteinExistence type="predicted"/>
<feature type="compositionally biased region" description="Pro residues" evidence="1">
    <location>
        <begin position="420"/>
        <end position="434"/>
    </location>
</feature>
<feature type="compositionally biased region" description="Gly residues" evidence="1">
    <location>
        <begin position="47"/>
        <end position="58"/>
    </location>
</feature>
<protein>
    <submittedName>
        <fullName evidence="2">Uncharacterized protein</fullName>
    </submittedName>
</protein>
<feature type="region of interest" description="Disordered" evidence="1">
    <location>
        <begin position="1"/>
        <end position="115"/>
    </location>
</feature>
<feature type="compositionally biased region" description="Pro residues" evidence="1">
    <location>
        <begin position="323"/>
        <end position="334"/>
    </location>
</feature>
<feature type="region of interest" description="Disordered" evidence="1">
    <location>
        <begin position="148"/>
        <end position="248"/>
    </location>
</feature>
<feature type="compositionally biased region" description="Polar residues" evidence="1">
    <location>
        <begin position="34"/>
        <end position="46"/>
    </location>
</feature>
<feature type="compositionally biased region" description="Polar residues" evidence="1">
    <location>
        <begin position="239"/>
        <end position="248"/>
    </location>
</feature>
<evidence type="ECO:0000256" key="1">
    <source>
        <dbReference type="SAM" id="MobiDB-lite"/>
    </source>
</evidence>
<feature type="compositionally biased region" description="Basic and acidic residues" evidence="1">
    <location>
        <begin position="102"/>
        <end position="111"/>
    </location>
</feature>
<organism evidence="2">
    <name type="scientific">Panicum hallii</name>
    <dbReference type="NCBI Taxonomy" id="206008"/>
    <lineage>
        <taxon>Eukaryota</taxon>
        <taxon>Viridiplantae</taxon>
        <taxon>Streptophyta</taxon>
        <taxon>Embryophyta</taxon>
        <taxon>Tracheophyta</taxon>
        <taxon>Spermatophyta</taxon>
        <taxon>Magnoliopsida</taxon>
        <taxon>Liliopsida</taxon>
        <taxon>Poales</taxon>
        <taxon>Poaceae</taxon>
        <taxon>PACMAD clade</taxon>
        <taxon>Panicoideae</taxon>
        <taxon>Panicodae</taxon>
        <taxon>Paniceae</taxon>
        <taxon>Panicinae</taxon>
        <taxon>Panicum</taxon>
        <taxon>Panicum sect. Panicum</taxon>
    </lineage>
</organism>
<accession>A0A2S3IQ73</accession>
<feature type="compositionally biased region" description="Pro residues" evidence="1">
    <location>
        <begin position="341"/>
        <end position="371"/>
    </location>
</feature>
<name>A0A2S3IQ73_9POAL</name>
<feature type="region of interest" description="Disordered" evidence="1">
    <location>
        <begin position="308"/>
        <end position="383"/>
    </location>
</feature>
<evidence type="ECO:0000313" key="2">
    <source>
        <dbReference type="EMBL" id="PAN49409.1"/>
    </source>
</evidence>
<feature type="compositionally biased region" description="Low complexity" evidence="1">
    <location>
        <begin position="90"/>
        <end position="100"/>
    </location>
</feature>
<feature type="compositionally biased region" description="Low complexity" evidence="1">
    <location>
        <begin position="171"/>
        <end position="184"/>
    </location>
</feature>
<reference evidence="2" key="1">
    <citation type="submission" date="2018-04" db="EMBL/GenBank/DDBJ databases">
        <title>WGS assembly of Panicum hallii.</title>
        <authorList>
            <person name="Lovell J."/>
            <person name="Jenkins J."/>
            <person name="Lowry D."/>
            <person name="Mamidi S."/>
            <person name="Sreedasyam A."/>
            <person name="Weng X."/>
            <person name="Barry K."/>
            <person name="Bonette J."/>
            <person name="Campitelli B."/>
            <person name="Daum C."/>
            <person name="Gordon S."/>
            <person name="Gould B."/>
            <person name="Lipzen A."/>
            <person name="Macqueen A."/>
            <person name="Palacio-Mejia J."/>
            <person name="Plott C."/>
            <person name="Shakirov E."/>
            <person name="Shu S."/>
            <person name="Yoshinaga Y."/>
            <person name="Zane M."/>
            <person name="Rokhsar D."/>
            <person name="Grimwood J."/>
            <person name="Schmutz J."/>
            <person name="Juenger T."/>
        </authorList>
    </citation>
    <scope>NUCLEOTIDE SEQUENCE [LARGE SCALE GENOMIC DNA]</scope>
    <source>
        <strain evidence="2">FIL2</strain>
    </source>
</reference>
<feature type="region of interest" description="Disordered" evidence="1">
    <location>
        <begin position="412"/>
        <end position="434"/>
    </location>
</feature>
<sequence length="434" mass="45746">MVKTDYRDLCGLPPSCDVLHRSPSSPSDFVDSSENGMDPSNISVTPGSGGSSSDGNGGSSVHTSSRRRRLMSSSPTGTQLAAADGGGSGSSTPSSSSTGPDLEPHSRHPEDSPPNQVRRLLLISPVHSPAATDDDVLIMDGVLVDNGAGTPSSARRSVSFVDNNGPSNRRSVSNSDLVLVSSGSQRYIGAGSSGGSGGRRSCSSGQIPQREEPRVTQAQRNRHSEVGSQNRRRQHQGAGPSNINQGQEFINPLSMNQGQEFINPFSLPHYTSPYYGQWLPYYTYGPPMVSIHPAGLYGGLFDIRRHPPSGVNITHPDGTPLQLPRPPPPPPPPRVSTVVIAPPPAPEQPETQPPPPAPEQPETPPPPPPQEPSAQTFCWPPTAEETAAIEAVLYGPSTSGWNRLPVFKEICPDDDAKQALPPPPPPPAAAPPCP</sequence>
<dbReference type="EMBL" id="CM008054">
    <property type="protein sequence ID" value="PAN49409.1"/>
    <property type="molecule type" value="Genomic_DNA"/>
</dbReference>
<feature type="compositionally biased region" description="Polar residues" evidence="1">
    <location>
        <begin position="149"/>
        <end position="170"/>
    </location>
</feature>
<feature type="compositionally biased region" description="Low complexity" evidence="1">
    <location>
        <begin position="22"/>
        <end position="33"/>
    </location>
</feature>
<dbReference type="Gramene" id="PAN49409">
    <property type="protein sequence ID" value="PAN49409"/>
    <property type="gene ID" value="PAHAL_9G447300"/>
</dbReference>
<dbReference type="Proteomes" id="UP000243499">
    <property type="component" value="Chromosome 9"/>
</dbReference>